<accession>A0A4S8II90</accession>
<sequence>MVRPLLGFDLMEESPWPTTLPVRVLEGTYPTGYPYAPPTFSSSNPASLLRPRRLQIALEATWLSEDRGEVGLAGRCSVGNAPSINLTTSLVAEGGNAKWNYGLEPHGGKTMMEFISVEAGVERNLKLPYSAGFNIITPQFLFALMLAENVESKGRAALEGGGQQLCQCSLQVGKGNMGQFCLSSTPFFSWSQLLGSLPPTSNPRKANPSKA</sequence>
<dbReference type="AlphaFoldDB" id="A0A4S8II90"/>
<evidence type="ECO:0000313" key="2">
    <source>
        <dbReference type="Proteomes" id="UP000317650"/>
    </source>
</evidence>
<keyword evidence="2" id="KW-1185">Reference proteome</keyword>
<name>A0A4S8II90_MUSBA</name>
<evidence type="ECO:0000313" key="1">
    <source>
        <dbReference type="EMBL" id="THU48068.1"/>
    </source>
</evidence>
<proteinExistence type="predicted"/>
<gene>
    <name evidence="1" type="ORF">C4D60_Mb09t22330</name>
</gene>
<comment type="caution">
    <text evidence="1">The sequence shown here is derived from an EMBL/GenBank/DDBJ whole genome shotgun (WGS) entry which is preliminary data.</text>
</comment>
<dbReference type="Proteomes" id="UP000317650">
    <property type="component" value="Chromosome 9"/>
</dbReference>
<organism evidence="1 2">
    <name type="scientific">Musa balbisiana</name>
    <name type="common">Banana</name>
    <dbReference type="NCBI Taxonomy" id="52838"/>
    <lineage>
        <taxon>Eukaryota</taxon>
        <taxon>Viridiplantae</taxon>
        <taxon>Streptophyta</taxon>
        <taxon>Embryophyta</taxon>
        <taxon>Tracheophyta</taxon>
        <taxon>Spermatophyta</taxon>
        <taxon>Magnoliopsida</taxon>
        <taxon>Liliopsida</taxon>
        <taxon>Zingiberales</taxon>
        <taxon>Musaceae</taxon>
        <taxon>Musa</taxon>
    </lineage>
</organism>
<dbReference type="EMBL" id="PYDT01000010">
    <property type="protein sequence ID" value="THU48068.1"/>
    <property type="molecule type" value="Genomic_DNA"/>
</dbReference>
<reference evidence="1 2" key="1">
    <citation type="journal article" date="2019" name="Nat. Plants">
        <title>Genome sequencing of Musa balbisiana reveals subgenome evolution and function divergence in polyploid bananas.</title>
        <authorList>
            <person name="Yao X."/>
        </authorList>
    </citation>
    <scope>NUCLEOTIDE SEQUENCE [LARGE SCALE GENOMIC DNA]</scope>
    <source>
        <strain evidence="2">cv. DH-PKW</strain>
        <tissue evidence="1">Leaves</tissue>
    </source>
</reference>
<protein>
    <submittedName>
        <fullName evidence="1">Uncharacterized protein</fullName>
    </submittedName>
</protein>